<evidence type="ECO:0000256" key="1">
    <source>
        <dbReference type="SAM" id="MobiDB-lite"/>
    </source>
</evidence>
<feature type="compositionally biased region" description="Acidic residues" evidence="1">
    <location>
        <begin position="40"/>
        <end position="52"/>
    </location>
</feature>
<accession>A0AAV2J8N8</accession>
<protein>
    <submittedName>
        <fullName evidence="2">Uncharacterized protein</fullName>
    </submittedName>
</protein>
<proteinExistence type="predicted"/>
<evidence type="ECO:0000313" key="3">
    <source>
        <dbReference type="Proteomes" id="UP001497482"/>
    </source>
</evidence>
<gene>
    <name evidence="2" type="ORF">KC01_LOCUS5595</name>
</gene>
<evidence type="ECO:0000313" key="2">
    <source>
        <dbReference type="EMBL" id="CAL1573755.1"/>
    </source>
</evidence>
<feature type="compositionally biased region" description="Polar residues" evidence="1">
    <location>
        <begin position="13"/>
        <end position="22"/>
    </location>
</feature>
<reference evidence="2 3" key="1">
    <citation type="submission" date="2024-04" db="EMBL/GenBank/DDBJ databases">
        <authorList>
            <person name="Waldvogel A.-M."/>
            <person name="Schoenle A."/>
        </authorList>
    </citation>
    <scope>NUCLEOTIDE SEQUENCE [LARGE SCALE GENOMIC DNA]</scope>
</reference>
<dbReference type="AlphaFoldDB" id="A0AAV2J8N8"/>
<dbReference type="Proteomes" id="UP001497482">
    <property type="component" value="Chromosome 11"/>
</dbReference>
<feature type="compositionally biased region" description="Basic and acidic residues" evidence="1">
    <location>
        <begin position="63"/>
        <end position="72"/>
    </location>
</feature>
<name>A0AAV2J8N8_KNICA</name>
<sequence length="114" mass="12256">MLSGHSDLMIPTKSWTGNNKSNTDARETSVLMGDLNEVRDEAEDGGGEDSEKEGDVCENVVEQMEKAAKNDEMCEGTPADPTKASPEPGEQKSQVDTSTTTSTTEDEKEAKGEE</sequence>
<keyword evidence="3" id="KW-1185">Reference proteome</keyword>
<dbReference type="EMBL" id="OZ035833">
    <property type="protein sequence ID" value="CAL1573755.1"/>
    <property type="molecule type" value="Genomic_DNA"/>
</dbReference>
<organism evidence="2 3">
    <name type="scientific">Knipowitschia caucasica</name>
    <name type="common">Caucasian dwarf goby</name>
    <name type="synonym">Pomatoschistus caucasicus</name>
    <dbReference type="NCBI Taxonomy" id="637954"/>
    <lineage>
        <taxon>Eukaryota</taxon>
        <taxon>Metazoa</taxon>
        <taxon>Chordata</taxon>
        <taxon>Craniata</taxon>
        <taxon>Vertebrata</taxon>
        <taxon>Euteleostomi</taxon>
        <taxon>Actinopterygii</taxon>
        <taxon>Neopterygii</taxon>
        <taxon>Teleostei</taxon>
        <taxon>Neoteleostei</taxon>
        <taxon>Acanthomorphata</taxon>
        <taxon>Gobiaria</taxon>
        <taxon>Gobiiformes</taxon>
        <taxon>Gobioidei</taxon>
        <taxon>Gobiidae</taxon>
        <taxon>Gobiinae</taxon>
        <taxon>Knipowitschia</taxon>
    </lineage>
</organism>
<feature type="region of interest" description="Disordered" evidence="1">
    <location>
        <begin position="1"/>
        <end position="114"/>
    </location>
</feature>